<reference evidence="1" key="1">
    <citation type="submission" date="2020-03" db="EMBL/GenBank/DDBJ databases">
        <title>Hybrid Assembly of Korean Phytophthora infestans isolates.</title>
        <authorList>
            <person name="Prokchorchik M."/>
            <person name="Lee Y."/>
            <person name="Seo J."/>
            <person name="Cho J.-H."/>
            <person name="Park Y.-E."/>
            <person name="Jang D.-C."/>
            <person name="Im J.-S."/>
            <person name="Choi J.-G."/>
            <person name="Park H.-J."/>
            <person name="Lee G.-B."/>
            <person name="Lee Y.-G."/>
            <person name="Hong S.-Y."/>
            <person name="Cho K."/>
            <person name="Sohn K.H."/>
        </authorList>
    </citation>
    <scope>NUCLEOTIDE SEQUENCE</scope>
    <source>
        <strain evidence="1">KR_2_A2</strain>
    </source>
</reference>
<organism evidence="1 2">
    <name type="scientific">Phytophthora infestans</name>
    <name type="common">Potato late blight agent</name>
    <name type="synonym">Botrytis infestans</name>
    <dbReference type="NCBI Taxonomy" id="4787"/>
    <lineage>
        <taxon>Eukaryota</taxon>
        <taxon>Sar</taxon>
        <taxon>Stramenopiles</taxon>
        <taxon>Oomycota</taxon>
        <taxon>Peronosporomycetes</taxon>
        <taxon>Peronosporales</taxon>
        <taxon>Peronosporaceae</taxon>
        <taxon>Phytophthora</taxon>
    </lineage>
</organism>
<dbReference type="AlphaFoldDB" id="A0A8S9UWC4"/>
<evidence type="ECO:0000313" key="2">
    <source>
        <dbReference type="Proteomes" id="UP000704712"/>
    </source>
</evidence>
<gene>
    <name evidence="1" type="ORF">GN958_ATG07275</name>
</gene>
<dbReference type="Proteomes" id="UP000704712">
    <property type="component" value="Unassembled WGS sequence"/>
</dbReference>
<comment type="caution">
    <text evidence="1">The sequence shown here is derived from an EMBL/GenBank/DDBJ whole genome shotgun (WGS) entry which is preliminary data.</text>
</comment>
<protein>
    <submittedName>
        <fullName evidence="1">Uncharacterized protein</fullName>
    </submittedName>
</protein>
<sequence length="99" mass="11550">MMKTMMSATDAGNGMDVCMIPETLTGFQRSSLEAELEDLRELKRQHDLDGQIRRMILRSEAERRLPKRLDGYHVFASYCARDQATDSMTRKKKWHSRDV</sequence>
<name>A0A8S9UWC4_PHYIN</name>
<proteinExistence type="predicted"/>
<evidence type="ECO:0000313" key="1">
    <source>
        <dbReference type="EMBL" id="KAF4143542.1"/>
    </source>
</evidence>
<dbReference type="EMBL" id="JAACNO010001006">
    <property type="protein sequence ID" value="KAF4143542.1"/>
    <property type="molecule type" value="Genomic_DNA"/>
</dbReference>
<accession>A0A8S9UWC4</accession>